<comment type="domain">
    <text evidence="13">The twin CX3C motif contains 4 conserved Cys residues that form 2 disulfide bonds in the mitochondrial intermembrane space.</text>
</comment>
<organism evidence="15 16">
    <name type="scientific">Cyclocybe aegerita</name>
    <name type="common">Black poplar mushroom</name>
    <name type="synonym">Agrocybe aegerita</name>
    <dbReference type="NCBI Taxonomy" id="1973307"/>
    <lineage>
        <taxon>Eukaryota</taxon>
        <taxon>Fungi</taxon>
        <taxon>Dikarya</taxon>
        <taxon>Basidiomycota</taxon>
        <taxon>Agaricomycotina</taxon>
        <taxon>Agaricomycetes</taxon>
        <taxon>Agaricomycetidae</taxon>
        <taxon>Agaricales</taxon>
        <taxon>Agaricineae</taxon>
        <taxon>Bolbitiaceae</taxon>
        <taxon>Cyclocybe</taxon>
    </lineage>
</organism>
<dbReference type="Proteomes" id="UP000467700">
    <property type="component" value="Unassembled WGS sequence"/>
</dbReference>
<dbReference type="Gene3D" id="1.10.287.810">
    <property type="entry name" value="Mitochondrial import inner membrane translocase subunit tim13 like domains"/>
    <property type="match status" value="1"/>
</dbReference>
<dbReference type="InterPro" id="IPR035427">
    <property type="entry name" value="Tim10-like_dom_sf"/>
</dbReference>
<keyword evidence="3 13" id="KW-0813">Transport</keyword>
<evidence type="ECO:0000256" key="1">
    <source>
        <dbReference type="ARBA" id="ARBA00004137"/>
    </source>
</evidence>
<keyword evidence="8 13" id="KW-0811">Translocation</keyword>
<comment type="caution">
    <text evidence="15">The sequence shown here is derived from an EMBL/GenBank/DDBJ whole genome shotgun (WGS) entry which is preliminary data.</text>
</comment>
<dbReference type="EMBL" id="CACVBS010000046">
    <property type="protein sequence ID" value="CAA7264710.1"/>
    <property type="molecule type" value="Genomic_DNA"/>
</dbReference>
<gene>
    <name evidence="15" type="ORF">AAE3_LOCUS6883</name>
</gene>
<feature type="domain" description="Tim10-like" evidence="14">
    <location>
        <begin position="55"/>
        <end position="118"/>
    </location>
</feature>
<evidence type="ECO:0000256" key="13">
    <source>
        <dbReference type="RuleBase" id="RU367043"/>
    </source>
</evidence>
<dbReference type="SUPFAM" id="SSF144122">
    <property type="entry name" value="Tim10-like"/>
    <property type="match status" value="1"/>
</dbReference>
<keyword evidence="16" id="KW-1185">Reference proteome</keyword>
<sequence>MTMSLAKYEDFTALIRRVDPSSRIHYRHLFQLLTSIMSFLRGGAAPSGGVNTDKIEMAITELDTVTDFFNRMVQSCHAKCISSRYAEPDLNKGESVCIDRCVAKFNEVQKKVGEKLQSRGAANAAAAGGPGFTSL</sequence>
<dbReference type="PANTHER" id="PTHR11038">
    <property type="entry name" value="MITOCHONDRIAL IMPORT INNER MEMBRANE TRANSLOCASE SUBUNIT TIM10"/>
    <property type="match status" value="1"/>
</dbReference>
<accession>A0A8S0WC66</accession>
<keyword evidence="11 13" id="KW-1015">Disulfide bond</keyword>
<dbReference type="GO" id="GO:0045039">
    <property type="term" value="P:protein insertion into mitochondrial inner membrane"/>
    <property type="evidence" value="ECO:0007669"/>
    <property type="project" value="TreeGrafter"/>
</dbReference>
<proteinExistence type="inferred from homology"/>
<protein>
    <recommendedName>
        <fullName evidence="13">Mitochondrial import inner membrane translocase subunit</fullName>
    </recommendedName>
</protein>
<evidence type="ECO:0000313" key="16">
    <source>
        <dbReference type="Proteomes" id="UP000467700"/>
    </source>
</evidence>
<dbReference type="GO" id="GO:0005743">
    <property type="term" value="C:mitochondrial inner membrane"/>
    <property type="evidence" value="ECO:0007669"/>
    <property type="project" value="UniProtKB-SubCell"/>
</dbReference>
<keyword evidence="4" id="KW-0479">Metal-binding</keyword>
<dbReference type="AlphaFoldDB" id="A0A8S0WC66"/>
<comment type="function">
    <text evidence="13">Mitochondrial intermembrane chaperone that participates in the import and insertion of some multi-pass transmembrane proteins into the mitochondrial inner membrane. Also required for the transfer of beta-barrel precursors from the TOM complex to the sorting and assembly machinery (SAM complex) of the outer membrane. Acts as a chaperone-like protein that protects the hydrophobic precursors from aggregation and guide them through the mitochondrial intermembrane space.</text>
</comment>
<name>A0A8S0WC66_CYCAE</name>
<reference evidence="15 16" key="1">
    <citation type="submission" date="2020-01" db="EMBL/GenBank/DDBJ databases">
        <authorList>
            <person name="Gupta K D."/>
        </authorList>
    </citation>
    <scope>NUCLEOTIDE SEQUENCE [LARGE SCALE GENOMIC DNA]</scope>
</reference>
<comment type="similarity">
    <text evidence="2 13">Belongs to the small Tim family.</text>
</comment>
<keyword evidence="10" id="KW-0472">Membrane</keyword>
<keyword evidence="5 13" id="KW-0999">Mitochondrion inner membrane</keyword>
<keyword evidence="6" id="KW-0862">Zinc</keyword>
<dbReference type="OrthoDB" id="274922at2759"/>
<comment type="subcellular location">
    <subcellularLocation>
        <location evidence="1 13">Mitochondrion inner membrane</location>
        <topology evidence="1 13">Peripheral membrane protein</topology>
        <orientation evidence="1 13">Intermembrane side</orientation>
    </subcellularLocation>
</comment>
<evidence type="ECO:0000256" key="4">
    <source>
        <dbReference type="ARBA" id="ARBA00022723"/>
    </source>
</evidence>
<dbReference type="Pfam" id="PF02953">
    <property type="entry name" value="zf-Tim10_DDP"/>
    <property type="match status" value="1"/>
</dbReference>
<dbReference type="PANTHER" id="PTHR11038:SF16">
    <property type="entry name" value="MITOCHONDRIAL IMPORT INNER MEMBRANE TRANSLOCASE SUBUNIT TIM10"/>
    <property type="match status" value="1"/>
</dbReference>
<dbReference type="FunFam" id="1.10.287.810:FF:000002">
    <property type="entry name" value="Mitochondrial import inner membrane translocase subunit tim10"/>
    <property type="match status" value="1"/>
</dbReference>
<evidence type="ECO:0000256" key="8">
    <source>
        <dbReference type="ARBA" id="ARBA00023010"/>
    </source>
</evidence>
<evidence type="ECO:0000256" key="10">
    <source>
        <dbReference type="ARBA" id="ARBA00023136"/>
    </source>
</evidence>
<evidence type="ECO:0000256" key="6">
    <source>
        <dbReference type="ARBA" id="ARBA00022833"/>
    </source>
</evidence>
<evidence type="ECO:0000256" key="2">
    <source>
        <dbReference type="ARBA" id="ARBA00006720"/>
    </source>
</evidence>
<evidence type="ECO:0000256" key="9">
    <source>
        <dbReference type="ARBA" id="ARBA00023128"/>
    </source>
</evidence>
<evidence type="ECO:0000256" key="11">
    <source>
        <dbReference type="ARBA" id="ARBA00023157"/>
    </source>
</evidence>
<keyword evidence="12 13" id="KW-0143">Chaperone</keyword>
<evidence type="ECO:0000256" key="5">
    <source>
        <dbReference type="ARBA" id="ARBA00022792"/>
    </source>
</evidence>
<evidence type="ECO:0000259" key="14">
    <source>
        <dbReference type="Pfam" id="PF02953"/>
    </source>
</evidence>
<evidence type="ECO:0000256" key="7">
    <source>
        <dbReference type="ARBA" id="ARBA00022927"/>
    </source>
</evidence>
<keyword evidence="9 13" id="KW-0496">Mitochondrion</keyword>
<comment type="subunit">
    <text evidence="13">Heterohexamer.</text>
</comment>
<evidence type="ECO:0000256" key="12">
    <source>
        <dbReference type="ARBA" id="ARBA00023186"/>
    </source>
</evidence>
<dbReference type="GO" id="GO:0015031">
    <property type="term" value="P:protein transport"/>
    <property type="evidence" value="ECO:0007669"/>
    <property type="project" value="UniProtKB-KW"/>
</dbReference>
<dbReference type="GO" id="GO:0046872">
    <property type="term" value="F:metal ion binding"/>
    <property type="evidence" value="ECO:0007669"/>
    <property type="project" value="UniProtKB-KW"/>
</dbReference>
<keyword evidence="7 13" id="KW-0653">Protein transport</keyword>
<evidence type="ECO:0000256" key="3">
    <source>
        <dbReference type="ARBA" id="ARBA00022448"/>
    </source>
</evidence>
<dbReference type="InterPro" id="IPR004217">
    <property type="entry name" value="Tim10-like"/>
</dbReference>
<evidence type="ECO:0000313" key="15">
    <source>
        <dbReference type="EMBL" id="CAA7264710.1"/>
    </source>
</evidence>